<evidence type="ECO:0000256" key="1">
    <source>
        <dbReference type="SAM" id="SignalP"/>
    </source>
</evidence>
<feature type="signal peptide" evidence="1">
    <location>
        <begin position="1"/>
        <end position="23"/>
    </location>
</feature>
<dbReference type="SUPFAM" id="SSF52833">
    <property type="entry name" value="Thioredoxin-like"/>
    <property type="match status" value="1"/>
</dbReference>
<gene>
    <name evidence="2" type="ORF">HYZ11_17400</name>
</gene>
<dbReference type="Proteomes" id="UP000782312">
    <property type="component" value="Unassembled WGS sequence"/>
</dbReference>
<keyword evidence="1" id="KW-0732">Signal</keyword>
<organism evidence="2 3">
    <name type="scientific">Tectimicrobiota bacterium</name>
    <dbReference type="NCBI Taxonomy" id="2528274"/>
    <lineage>
        <taxon>Bacteria</taxon>
        <taxon>Pseudomonadati</taxon>
        <taxon>Nitrospinota/Tectimicrobiota group</taxon>
        <taxon>Candidatus Tectimicrobiota</taxon>
    </lineage>
</organism>
<accession>A0A932I0Z7</accession>
<dbReference type="Gene3D" id="3.40.30.10">
    <property type="entry name" value="Glutaredoxin"/>
    <property type="match status" value="1"/>
</dbReference>
<name>A0A932I0Z7_UNCTE</name>
<proteinExistence type="predicted"/>
<comment type="caution">
    <text evidence="2">The sequence shown here is derived from an EMBL/GenBank/DDBJ whole genome shotgun (WGS) entry which is preliminary data.</text>
</comment>
<dbReference type="EMBL" id="JACPUR010000040">
    <property type="protein sequence ID" value="MBI3129389.1"/>
    <property type="molecule type" value="Genomic_DNA"/>
</dbReference>
<feature type="chain" id="PRO_5037795906" evidence="1">
    <location>
        <begin position="24"/>
        <end position="66"/>
    </location>
</feature>
<evidence type="ECO:0000313" key="3">
    <source>
        <dbReference type="Proteomes" id="UP000782312"/>
    </source>
</evidence>
<protein>
    <submittedName>
        <fullName evidence="2">Redoxin domain-containing protein</fullName>
    </submittedName>
</protein>
<reference evidence="2" key="1">
    <citation type="submission" date="2020-07" db="EMBL/GenBank/DDBJ databases">
        <title>Huge and variable diversity of episymbiotic CPR bacteria and DPANN archaea in groundwater ecosystems.</title>
        <authorList>
            <person name="He C.Y."/>
            <person name="Keren R."/>
            <person name="Whittaker M."/>
            <person name="Farag I.F."/>
            <person name="Doudna J."/>
            <person name="Cate J.H.D."/>
            <person name="Banfield J.F."/>
        </authorList>
    </citation>
    <scope>NUCLEOTIDE SEQUENCE</scope>
    <source>
        <strain evidence="2">NC_groundwater_763_Ag_S-0.2um_68_21</strain>
    </source>
</reference>
<sequence length="66" mass="7018">MLARRILLGLVFGALMLPGAAFAQSVILFPDHPQAPGFQLPDLSGKSVSLKGLRGSPVLLAFWQTT</sequence>
<dbReference type="AlphaFoldDB" id="A0A932I0Z7"/>
<dbReference type="InterPro" id="IPR036249">
    <property type="entry name" value="Thioredoxin-like_sf"/>
</dbReference>
<evidence type="ECO:0000313" key="2">
    <source>
        <dbReference type="EMBL" id="MBI3129389.1"/>
    </source>
</evidence>